<dbReference type="EMBL" id="JBIAZU010000004">
    <property type="protein sequence ID" value="MFF5292099.1"/>
    <property type="molecule type" value="Genomic_DNA"/>
</dbReference>
<evidence type="ECO:0000256" key="1">
    <source>
        <dbReference type="ARBA" id="ARBA00022741"/>
    </source>
</evidence>
<dbReference type="SUPFAM" id="SSF52540">
    <property type="entry name" value="P-loop containing nucleoside triphosphate hydrolases"/>
    <property type="match status" value="1"/>
</dbReference>
<dbReference type="Proteomes" id="UP001602245">
    <property type="component" value="Unassembled WGS sequence"/>
</dbReference>
<feature type="region of interest" description="Disordered" evidence="3">
    <location>
        <begin position="350"/>
        <end position="375"/>
    </location>
</feature>
<dbReference type="InterPro" id="IPR027417">
    <property type="entry name" value="P-loop_NTPase"/>
</dbReference>
<name>A0ABW6WFM4_9ACTN</name>
<dbReference type="SMART" id="SM00421">
    <property type="entry name" value="HTH_LUXR"/>
    <property type="match status" value="1"/>
</dbReference>
<evidence type="ECO:0000256" key="2">
    <source>
        <dbReference type="ARBA" id="ARBA00022840"/>
    </source>
</evidence>
<keyword evidence="1" id="KW-0547">Nucleotide-binding</keyword>
<feature type="domain" description="HTH luxR-type" evidence="4">
    <location>
        <begin position="852"/>
        <end position="917"/>
    </location>
</feature>
<dbReference type="Gene3D" id="1.10.10.10">
    <property type="entry name" value="Winged helix-like DNA-binding domain superfamily/Winged helix DNA-binding domain"/>
    <property type="match status" value="1"/>
</dbReference>
<dbReference type="PANTHER" id="PTHR16305:SF35">
    <property type="entry name" value="TRANSCRIPTIONAL ACTIVATOR DOMAIN"/>
    <property type="match status" value="1"/>
</dbReference>
<comment type="caution">
    <text evidence="5">The sequence shown here is derived from an EMBL/GenBank/DDBJ whole genome shotgun (WGS) entry which is preliminary data.</text>
</comment>
<evidence type="ECO:0000259" key="4">
    <source>
        <dbReference type="PROSITE" id="PS50043"/>
    </source>
</evidence>
<dbReference type="CDD" id="cd06170">
    <property type="entry name" value="LuxR_C_like"/>
    <property type="match status" value="1"/>
</dbReference>
<accession>A0ABW6WFM4</accession>
<sequence length="921" mass="97897">MRVLGGRPEGWNAPTLVGRCAERRVLDELVGAVRDAGESRALVVHGENGVGKTALVEYLAGHARGCRVARAVGSESEMELAFAGLHQLCAPMLDRLEVLPSPQRDALRVAFGVSPGPPPDRFLIGLAVLSLLSAVAERQPLICLIDDAQWLDHTSAQILAFVARRLGAESVGLVFAARVPGSDLAGLPELAVRGLPEAEARALLDSVLNGPIDQRVRDQIMAETRGNPLALLELPRGLTPAELAGGFGLPGAVPLAGSVEESFQRRVGSLPAPSRRLLLLAAADPTGDPALVWRAADRLGIGADAAAPAVDTGLVEFGTRIRFRHPLARSAAYRSAPARDRQDVHRALAEATDGELDPDRRAWHRAQAASGPDEEIAAELERSAGRARARGGPAAAAAFLKESATLTLDPVRRADRALTAAQAEIQAGGFDAAQDLLAVAESGPLGEFERARADLVRAWLAFAAGRGGEAPALMLAAAGLLEPVDAELARATYLDALGLALHAGRLAGPGGDVPTVARAAGAVASPRTPGAIDLLLEGLAANVNQGYAAGVPALRKALSAFASGMPPEQEVRWLSLAFAVALDLWDDERWDLLTGKYVRLARDLGALTELPYAVDSRTFLFLFTGDLPAASALVEEVRAATEAMGSRLVSFGALAVAAFRGVESEVAVADIEARGEGVGMTAVAWTRAVLANGLGQYDKALEAARQAAENPWQLAFLNWALVELVEAAARSGDMETAEDAYRRLNERTAASGTDWALGIDARANALLSEGATAELLYREAIAHLGKTRLRIDLARAHLLYGEWLRRERRRVDAREQLRTAHGMFDAMGVDAFAARARQELRATGEATRKRSPAARDEELTAQEAVIARLARDGLSNPEIGTRLFISAHTVQYHLRKVFAKLGITSRVQLDRVMPRDRPTFP</sequence>
<reference evidence="5 6" key="1">
    <citation type="submission" date="2024-10" db="EMBL/GenBank/DDBJ databases">
        <title>The Natural Products Discovery Center: Release of the First 8490 Sequenced Strains for Exploring Actinobacteria Biosynthetic Diversity.</title>
        <authorList>
            <person name="Kalkreuter E."/>
            <person name="Kautsar S.A."/>
            <person name="Yang D."/>
            <person name="Bader C.D."/>
            <person name="Teijaro C.N."/>
            <person name="Fluegel L."/>
            <person name="Davis C.M."/>
            <person name="Simpson J.R."/>
            <person name="Lauterbach L."/>
            <person name="Steele A.D."/>
            <person name="Gui C."/>
            <person name="Meng S."/>
            <person name="Li G."/>
            <person name="Viehrig K."/>
            <person name="Ye F."/>
            <person name="Su P."/>
            <person name="Kiefer A.F."/>
            <person name="Nichols A."/>
            <person name="Cepeda A.J."/>
            <person name="Yan W."/>
            <person name="Fan B."/>
            <person name="Jiang Y."/>
            <person name="Adhikari A."/>
            <person name="Zheng C.-J."/>
            <person name="Schuster L."/>
            <person name="Cowan T.M."/>
            <person name="Smanski M.J."/>
            <person name="Chevrette M.G."/>
            <person name="De Carvalho L.P.S."/>
            <person name="Shen B."/>
        </authorList>
    </citation>
    <scope>NUCLEOTIDE SEQUENCE [LARGE SCALE GENOMIC DNA]</scope>
    <source>
        <strain evidence="5 6">NPDC000087</strain>
    </source>
</reference>
<dbReference type="InterPro" id="IPR016032">
    <property type="entry name" value="Sig_transdc_resp-reg_C-effctor"/>
</dbReference>
<gene>
    <name evidence="5" type="ORF">ACFY35_21885</name>
</gene>
<dbReference type="Pfam" id="PF13191">
    <property type="entry name" value="AAA_16"/>
    <property type="match status" value="1"/>
</dbReference>
<dbReference type="InterPro" id="IPR041664">
    <property type="entry name" value="AAA_16"/>
</dbReference>
<proteinExistence type="predicted"/>
<dbReference type="PANTHER" id="PTHR16305">
    <property type="entry name" value="TESTICULAR SOLUBLE ADENYLYL CYCLASE"/>
    <property type="match status" value="1"/>
</dbReference>
<evidence type="ECO:0000313" key="6">
    <source>
        <dbReference type="Proteomes" id="UP001602245"/>
    </source>
</evidence>
<dbReference type="InterPro" id="IPR000792">
    <property type="entry name" value="Tscrpt_reg_LuxR_C"/>
</dbReference>
<dbReference type="InterPro" id="IPR036388">
    <property type="entry name" value="WH-like_DNA-bd_sf"/>
</dbReference>
<evidence type="ECO:0000256" key="3">
    <source>
        <dbReference type="SAM" id="MobiDB-lite"/>
    </source>
</evidence>
<dbReference type="PROSITE" id="PS50043">
    <property type="entry name" value="HTH_LUXR_2"/>
    <property type="match status" value="1"/>
</dbReference>
<dbReference type="SUPFAM" id="SSF46894">
    <property type="entry name" value="C-terminal effector domain of the bipartite response regulators"/>
    <property type="match status" value="1"/>
</dbReference>
<dbReference type="Pfam" id="PF00196">
    <property type="entry name" value="GerE"/>
    <property type="match status" value="1"/>
</dbReference>
<dbReference type="PRINTS" id="PR00038">
    <property type="entry name" value="HTHLUXR"/>
</dbReference>
<evidence type="ECO:0000313" key="5">
    <source>
        <dbReference type="EMBL" id="MFF5292099.1"/>
    </source>
</evidence>
<organism evidence="5 6">
    <name type="scientific">Paractinoplanes globisporus</name>
    <dbReference type="NCBI Taxonomy" id="113565"/>
    <lineage>
        <taxon>Bacteria</taxon>
        <taxon>Bacillati</taxon>
        <taxon>Actinomycetota</taxon>
        <taxon>Actinomycetes</taxon>
        <taxon>Micromonosporales</taxon>
        <taxon>Micromonosporaceae</taxon>
        <taxon>Paractinoplanes</taxon>
    </lineage>
</organism>
<keyword evidence="2" id="KW-0067">ATP-binding</keyword>
<dbReference type="RefSeq" id="WP_169516259.1">
    <property type="nucleotide sequence ID" value="NZ_JBIAZU010000004.1"/>
</dbReference>
<keyword evidence="6" id="KW-1185">Reference proteome</keyword>
<protein>
    <submittedName>
        <fullName evidence="5">AAA family ATPase</fullName>
    </submittedName>
</protein>